<feature type="domain" description="Yeast cell wall synthesis Kre9/Knh1-like N-terminal" evidence="4">
    <location>
        <begin position="19"/>
        <end position="103"/>
    </location>
</feature>
<evidence type="ECO:0000313" key="5">
    <source>
        <dbReference type="EMBL" id="RPA80950.1"/>
    </source>
</evidence>
<evidence type="ECO:0000256" key="2">
    <source>
        <dbReference type="SAM" id="MobiDB-lite"/>
    </source>
</evidence>
<evidence type="ECO:0000256" key="1">
    <source>
        <dbReference type="ARBA" id="ARBA00022729"/>
    </source>
</evidence>
<organism evidence="5 6">
    <name type="scientific">Ascobolus immersus RN42</name>
    <dbReference type="NCBI Taxonomy" id="1160509"/>
    <lineage>
        <taxon>Eukaryota</taxon>
        <taxon>Fungi</taxon>
        <taxon>Dikarya</taxon>
        <taxon>Ascomycota</taxon>
        <taxon>Pezizomycotina</taxon>
        <taxon>Pezizomycetes</taxon>
        <taxon>Pezizales</taxon>
        <taxon>Ascobolaceae</taxon>
        <taxon>Ascobolus</taxon>
    </lineage>
</organism>
<dbReference type="Gene3D" id="1.20.5.510">
    <property type="entry name" value="Single helix bin"/>
    <property type="match status" value="1"/>
</dbReference>
<evidence type="ECO:0000259" key="4">
    <source>
        <dbReference type="Pfam" id="PF10342"/>
    </source>
</evidence>
<gene>
    <name evidence="5" type="ORF">BJ508DRAFT_306917</name>
</gene>
<sequence length="305" mass="33536">MTEGRYPNAFKEDPFLTDPKNDEVLYAGRNYTIKWALEGTAKKFRKIDHIRLIEYTADGKGPEVYDPQFATTSIAGGFKNTGKYEWTPSKRLDPGKDYQISLTFPDGYDGLVTYPADQRKFKLWNGFYQAELPELVENWHGTRIETIGSEPSDSSSESSLPVQPTRGSSQSGSENNTTQSFTETNGSPSSTTPKTKTPVATIAGGVVGGVCLMIVLIGFLLWRRRSQHRIDQERFEKPELEATEVTDARKVSEVLPFDGTVVSELEGAGLSEMEGTGISEMDSPVLCEADGTHPLDTVVLGSTST</sequence>
<evidence type="ECO:0000256" key="3">
    <source>
        <dbReference type="SAM" id="Phobius"/>
    </source>
</evidence>
<proteinExistence type="predicted"/>
<feature type="compositionally biased region" description="Low complexity" evidence="2">
    <location>
        <begin position="149"/>
        <end position="159"/>
    </location>
</feature>
<feature type="compositionally biased region" description="Low complexity" evidence="2">
    <location>
        <begin position="187"/>
        <end position="197"/>
    </location>
</feature>
<protein>
    <recommendedName>
        <fullName evidence="4">Yeast cell wall synthesis Kre9/Knh1-like N-terminal domain-containing protein</fullName>
    </recommendedName>
</protein>
<dbReference type="Pfam" id="PF10342">
    <property type="entry name" value="Kre9_KNH"/>
    <property type="match status" value="1"/>
</dbReference>
<evidence type="ECO:0000313" key="6">
    <source>
        <dbReference type="Proteomes" id="UP000275078"/>
    </source>
</evidence>
<keyword evidence="1" id="KW-0732">Signal</keyword>
<keyword evidence="3" id="KW-0812">Transmembrane</keyword>
<dbReference type="EMBL" id="ML119683">
    <property type="protein sequence ID" value="RPA80950.1"/>
    <property type="molecule type" value="Genomic_DNA"/>
</dbReference>
<keyword evidence="6" id="KW-1185">Reference proteome</keyword>
<dbReference type="Proteomes" id="UP000275078">
    <property type="component" value="Unassembled WGS sequence"/>
</dbReference>
<feature type="transmembrane region" description="Helical" evidence="3">
    <location>
        <begin position="199"/>
        <end position="222"/>
    </location>
</feature>
<dbReference type="InterPro" id="IPR018466">
    <property type="entry name" value="Kre9/Knh1-like_N"/>
</dbReference>
<keyword evidence="3" id="KW-1133">Transmembrane helix</keyword>
<reference evidence="5 6" key="1">
    <citation type="journal article" date="2018" name="Nat. Ecol. Evol.">
        <title>Pezizomycetes genomes reveal the molecular basis of ectomycorrhizal truffle lifestyle.</title>
        <authorList>
            <person name="Murat C."/>
            <person name="Payen T."/>
            <person name="Noel B."/>
            <person name="Kuo A."/>
            <person name="Morin E."/>
            <person name="Chen J."/>
            <person name="Kohler A."/>
            <person name="Krizsan K."/>
            <person name="Balestrini R."/>
            <person name="Da Silva C."/>
            <person name="Montanini B."/>
            <person name="Hainaut M."/>
            <person name="Levati E."/>
            <person name="Barry K.W."/>
            <person name="Belfiori B."/>
            <person name="Cichocki N."/>
            <person name="Clum A."/>
            <person name="Dockter R.B."/>
            <person name="Fauchery L."/>
            <person name="Guy J."/>
            <person name="Iotti M."/>
            <person name="Le Tacon F."/>
            <person name="Lindquist E.A."/>
            <person name="Lipzen A."/>
            <person name="Malagnac F."/>
            <person name="Mello A."/>
            <person name="Molinier V."/>
            <person name="Miyauchi S."/>
            <person name="Poulain J."/>
            <person name="Riccioni C."/>
            <person name="Rubini A."/>
            <person name="Sitrit Y."/>
            <person name="Splivallo R."/>
            <person name="Traeger S."/>
            <person name="Wang M."/>
            <person name="Zifcakova L."/>
            <person name="Wipf D."/>
            <person name="Zambonelli A."/>
            <person name="Paolocci F."/>
            <person name="Nowrousian M."/>
            <person name="Ottonello S."/>
            <person name="Baldrian P."/>
            <person name="Spatafora J.W."/>
            <person name="Henrissat B."/>
            <person name="Nagy L.G."/>
            <person name="Aury J.M."/>
            <person name="Wincker P."/>
            <person name="Grigoriev I.V."/>
            <person name="Bonfante P."/>
            <person name="Martin F.M."/>
        </authorList>
    </citation>
    <scope>NUCLEOTIDE SEQUENCE [LARGE SCALE GENOMIC DNA]</scope>
    <source>
        <strain evidence="5 6">RN42</strain>
    </source>
</reference>
<name>A0A3N4I9Y9_ASCIM</name>
<dbReference type="AlphaFoldDB" id="A0A3N4I9Y9"/>
<feature type="compositionally biased region" description="Polar residues" evidence="2">
    <location>
        <begin position="160"/>
        <end position="186"/>
    </location>
</feature>
<accession>A0A3N4I9Y9</accession>
<dbReference type="CDD" id="cd12087">
    <property type="entry name" value="TM_EGFR-like"/>
    <property type="match status" value="1"/>
</dbReference>
<keyword evidence="3" id="KW-0472">Membrane</keyword>
<feature type="region of interest" description="Disordered" evidence="2">
    <location>
        <begin position="145"/>
        <end position="197"/>
    </location>
</feature>